<feature type="coiled-coil region" evidence="4">
    <location>
        <begin position="922"/>
        <end position="1008"/>
    </location>
</feature>
<comment type="caution">
    <text evidence="6">The sequence shown here is derived from an EMBL/GenBank/DDBJ whole genome shotgun (WGS) entry which is preliminary data.</text>
</comment>
<dbReference type="Gene3D" id="1.25.40.20">
    <property type="entry name" value="Ankyrin repeat-containing domain"/>
    <property type="match status" value="2"/>
</dbReference>
<dbReference type="InterPro" id="IPR036770">
    <property type="entry name" value="Ankyrin_rpt-contain_sf"/>
</dbReference>
<dbReference type="InterPro" id="IPR002110">
    <property type="entry name" value="Ankyrin_rpt"/>
</dbReference>
<dbReference type="PANTHER" id="PTHR24171">
    <property type="entry name" value="ANKYRIN REPEAT DOMAIN-CONTAINING PROTEIN 39-RELATED"/>
    <property type="match status" value="1"/>
</dbReference>
<feature type="compositionally biased region" description="Polar residues" evidence="5">
    <location>
        <begin position="1233"/>
        <end position="1242"/>
    </location>
</feature>
<dbReference type="EMBL" id="CAEFZW010000002">
    <property type="protein sequence ID" value="CAB4252873.1"/>
    <property type="molecule type" value="Genomic_DNA"/>
</dbReference>
<proteinExistence type="predicted"/>
<feature type="compositionally biased region" description="Basic and acidic residues" evidence="5">
    <location>
        <begin position="275"/>
        <end position="305"/>
    </location>
</feature>
<evidence type="ECO:0000313" key="6">
    <source>
        <dbReference type="EMBL" id="CAB4252873.1"/>
    </source>
</evidence>
<dbReference type="PANTHER" id="PTHR24171:SF8">
    <property type="entry name" value="BRCA1-ASSOCIATED RING DOMAIN PROTEIN 1"/>
    <property type="match status" value="1"/>
</dbReference>
<feature type="compositionally biased region" description="Polar residues" evidence="5">
    <location>
        <begin position="585"/>
        <end position="598"/>
    </location>
</feature>
<evidence type="ECO:0000256" key="5">
    <source>
        <dbReference type="SAM" id="MobiDB-lite"/>
    </source>
</evidence>
<feature type="region of interest" description="Disordered" evidence="5">
    <location>
        <begin position="1183"/>
        <end position="1209"/>
    </location>
</feature>
<dbReference type="GeneID" id="64856014"/>
<keyword evidence="4" id="KW-0175">Coiled coil</keyword>
<evidence type="ECO:0000256" key="3">
    <source>
        <dbReference type="PROSITE-ProRule" id="PRU00023"/>
    </source>
</evidence>
<dbReference type="SMART" id="SM00248">
    <property type="entry name" value="ANK"/>
    <property type="match status" value="5"/>
</dbReference>
<feature type="compositionally biased region" description="Polar residues" evidence="5">
    <location>
        <begin position="844"/>
        <end position="854"/>
    </location>
</feature>
<feature type="region of interest" description="Disordered" evidence="5">
    <location>
        <begin position="802"/>
        <end position="875"/>
    </location>
</feature>
<dbReference type="OrthoDB" id="194358at2759"/>
<dbReference type="AlphaFoldDB" id="A0A8H2VCT2"/>
<protein>
    <submittedName>
        <fullName evidence="6">Similar to Saccharomyces cerevisiae YIL112W HOS4 Subunit of the Set3 complex, which is a meiotic-specific repressor of sporulation specific genes that contains deacetylase activity</fullName>
    </submittedName>
</protein>
<keyword evidence="1" id="KW-0677">Repeat</keyword>
<dbReference type="PROSITE" id="PS50088">
    <property type="entry name" value="ANK_REPEAT"/>
    <property type="match status" value="4"/>
</dbReference>
<feature type="repeat" description="ANK" evidence="3">
    <location>
        <begin position="496"/>
        <end position="528"/>
    </location>
</feature>
<feature type="region of interest" description="Disordered" evidence="5">
    <location>
        <begin position="403"/>
        <end position="424"/>
    </location>
</feature>
<dbReference type="PRINTS" id="PR01415">
    <property type="entry name" value="ANKYRIN"/>
</dbReference>
<evidence type="ECO:0000256" key="4">
    <source>
        <dbReference type="SAM" id="Coils"/>
    </source>
</evidence>
<evidence type="ECO:0000256" key="2">
    <source>
        <dbReference type="ARBA" id="ARBA00023043"/>
    </source>
</evidence>
<feature type="repeat" description="ANK" evidence="3">
    <location>
        <begin position="461"/>
        <end position="493"/>
    </location>
</feature>
<feature type="compositionally biased region" description="Acidic residues" evidence="5">
    <location>
        <begin position="828"/>
        <end position="837"/>
    </location>
</feature>
<organism evidence="6 7">
    <name type="scientific">Maudiozyma barnettii</name>
    <dbReference type="NCBI Taxonomy" id="61262"/>
    <lineage>
        <taxon>Eukaryota</taxon>
        <taxon>Fungi</taxon>
        <taxon>Dikarya</taxon>
        <taxon>Ascomycota</taxon>
        <taxon>Saccharomycotina</taxon>
        <taxon>Saccharomycetes</taxon>
        <taxon>Saccharomycetales</taxon>
        <taxon>Saccharomycetaceae</taxon>
        <taxon>Maudiozyma</taxon>
    </lineage>
</organism>
<feature type="region of interest" description="Disordered" evidence="5">
    <location>
        <begin position="100"/>
        <end position="161"/>
    </location>
</feature>
<feature type="region of interest" description="Disordered" evidence="5">
    <location>
        <begin position="568"/>
        <end position="621"/>
    </location>
</feature>
<name>A0A8H2VCT2_9SACH</name>
<accession>A0A8H2VCT2</accession>
<feature type="compositionally biased region" description="Basic residues" evidence="5">
    <location>
        <begin position="404"/>
        <end position="421"/>
    </location>
</feature>
<feature type="compositionally biased region" description="Basic and acidic residues" evidence="5">
    <location>
        <begin position="599"/>
        <end position="608"/>
    </location>
</feature>
<dbReference type="SUPFAM" id="SSF48403">
    <property type="entry name" value="Ankyrin repeat"/>
    <property type="match status" value="2"/>
</dbReference>
<dbReference type="PROSITE" id="PS50297">
    <property type="entry name" value="ANK_REP_REGION"/>
    <property type="match status" value="4"/>
</dbReference>
<dbReference type="RefSeq" id="XP_041404911.1">
    <property type="nucleotide sequence ID" value="XM_041548977.1"/>
</dbReference>
<feature type="repeat" description="ANK" evidence="3">
    <location>
        <begin position="427"/>
        <end position="460"/>
    </location>
</feature>
<feature type="compositionally biased region" description="Polar residues" evidence="5">
    <location>
        <begin position="806"/>
        <end position="820"/>
    </location>
</feature>
<gene>
    <name evidence="6" type="ORF">KABA2_02S06446</name>
</gene>
<feature type="region of interest" description="Disordered" evidence="5">
    <location>
        <begin position="1229"/>
        <end position="1248"/>
    </location>
</feature>
<feature type="repeat" description="ANK" evidence="3">
    <location>
        <begin position="699"/>
        <end position="731"/>
    </location>
</feature>
<feature type="region of interest" description="Disordered" evidence="5">
    <location>
        <begin position="275"/>
        <end position="335"/>
    </location>
</feature>
<evidence type="ECO:0000256" key="1">
    <source>
        <dbReference type="ARBA" id="ARBA00022737"/>
    </source>
</evidence>
<evidence type="ECO:0000313" key="7">
    <source>
        <dbReference type="Proteomes" id="UP000644660"/>
    </source>
</evidence>
<dbReference type="Proteomes" id="UP000644660">
    <property type="component" value="Unassembled WGS sequence"/>
</dbReference>
<keyword evidence="2 3" id="KW-0040">ANK repeat</keyword>
<keyword evidence="7" id="KW-1185">Reference proteome</keyword>
<reference evidence="6 7" key="1">
    <citation type="submission" date="2020-05" db="EMBL/GenBank/DDBJ databases">
        <authorList>
            <person name="Casaregola S."/>
            <person name="Devillers H."/>
            <person name="Grondin C."/>
        </authorList>
    </citation>
    <scope>NUCLEOTIDE SEQUENCE [LARGE SCALE GENOMIC DNA]</scope>
    <source>
        <strain evidence="6 7">CLIB 1767</strain>
    </source>
</reference>
<sequence>MSDQSDKQPIKKRSLSSYLSNVTSRKEELIKIAQREKEKQEYERVEKERLEKEKIENETLERERLERDRIEKEKLEKQRIEIERVENERLQQEKIKNEIIAKERLEKEKQNVERMEQERFERERQQHERISQEKIEKEKRDQQEHKREKQKEEESEKERIENAKIKKEQEKVTQNVNKNIDKDLILATHDKGMVTKTQSITKQDLIPEIHTENISHIIHHVEKRNDDHLIKNNYEKPIKDQKYALKANIDLQLHHTKSHSPISRDTLKSLLKEPKSFDDDKESDSDNHASNTKKEDDFESFKEIDSEGETEEGSPVKSRRGKLVRGDKMNTSNTNLDEDLMFANNSDSDLSDIEDDMKSVAISSSFLHDNSSPQKGVTLAFEKSESTKELFPSSPVKRIIPAKEHKKSHVAVSKHGKTKKGLYRDSGGRTKLQIACDKGKIDVVRSLLAEGDININDQDNAGNTPLHEAALNGHIDIVELLVEEGANINMQSYNMFQDTPLIDASANGHLDVVSYLLKHNADPTITNAKGITAYEAIEEDSELDESEKELVNDIKKTLRESTKVWNVEHDGDLNGEQQVRGRRSTPGSLNQSSRSGTASRHDSVERSGIHSQNGNNSMDKDHMANEEIPFYWNDITTATGKNKLLRASKDGNLAYVGQYLENGGRPDFKSFFEAVKFGHSEITSLFLAFGASINSSAKDGITPLMISVGRDHLSTVKLLLEAGANVLARDKADRNVLFYTRNSIVGLNTPEEIELIEEAMKKAGGSIEIEEPEIEEDNNEKLRLQETAVEIKLTDELSKGQIAIHRNNSPRNSESMAGSENSDKDVSIDEDEEEEDVAIPISRRTASPALNVNHDQSRKRQTPELDNDNNNNDRHHTQVMKDQNIEHEQEQDSHVEDIHDAKRMKHDISVNDETRHQGSDKLKKVYEETAEEKEQRLKAEEEYRLRKIHNKKLKEQEMLHKMQEDERKRDEEKAKQKVEQVKKLEQVEKEHQLEIQKQKEENELSRRRNIRSRYPLGLKIISNDMNATNEYDYTKYLPLIYTTFNNDHKNKFILDLQLQVILSNNHELYTTLPSQIQDLKIPITIPQEKKALWNMTKFIFLYGGVNENEISTTTNDNDIQNTLQQLNIDTRLEFENQEFSKFSQLPLNWIPWDNVASSISQELRTSLEVQMVEAQLTQMKLVPPPPSLSSLPVTTDSADKISESRTSSSQLPIKLQHRHVVANLCHHYRRRSSTPTGRTQRQFAGLWQ</sequence>
<feature type="region of interest" description="Disordered" evidence="5">
    <location>
        <begin position="1"/>
        <end position="23"/>
    </location>
</feature>
<dbReference type="Pfam" id="PF12796">
    <property type="entry name" value="Ank_2"/>
    <property type="match status" value="2"/>
</dbReference>